<keyword evidence="6" id="KW-0067">ATP-binding</keyword>
<feature type="coiled-coil region" evidence="7">
    <location>
        <begin position="39"/>
        <end position="66"/>
    </location>
</feature>
<evidence type="ECO:0000259" key="10">
    <source>
        <dbReference type="Pfam" id="PF23559"/>
    </source>
</evidence>
<gene>
    <name evidence="12" type="ORF">TEA_025856</name>
</gene>
<evidence type="ECO:0000313" key="13">
    <source>
        <dbReference type="Proteomes" id="UP000306102"/>
    </source>
</evidence>
<evidence type="ECO:0000256" key="6">
    <source>
        <dbReference type="ARBA" id="ARBA00022840"/>
    </source>
</evidence>
<dbReference type="Pfam" id="PF23598">
    <property type="entry name" value="LRR_14"/>
    <property type="match status" value="1"/>
</dbReference>
<dbReference type="InterPro" id="IPR044974">
    <property type="entry name" value="Disease_R_plants"/>
</dbReference>
<accession>A0A4S4DVK8</accession>
<reference evidence="12 13" key="1">
    <citation type="journal article" date="2018" name="Proc. Natl. Acad. Sci. U.S.A.">
        <title>Draft genome sequence of Camellia sinensis var. sinensis provides insights into the evolution of the tea genome and tea quality.</title>
        <authorList>
            <person name="Wei C."/>
            <person name="Yang H."/>
            <person name="Wang S."/>
            <person name="Zhao J."/>
            <person name="Liu C."/>
            <person name="Gao L."/>
            <person name="Xia E."/>
            <person name="Lu Y."/>
            <person name="Tai Y."/>
            <person name="She G."/>
            <person name="Sun J."/>
            <person name="Cao H."/>
            <person name="Tong W."/>
            <person name="Gao Q."/>
            <person name="Li Y."/>
            <person name="Deng W."/>
            <person name="Jiang X."/>
            <person name="Wang W."/>
            <person name="Chen Q."/>
            <person name="Zhang S."/>
            <person name="Li H."/>
            <person name="Wu J."/>
            <person name="Wang P."/>
            <person name="Li P."/>
            <person name="Shi C."/>
            <person name="Zheng F."/>
            <person name="Jian J."/>
            <person name="Huang B."/>
            <person name="Shan D."/>
            <person name="Shi M."/>
            <person name="Fang C."/>
            <person name="Yue Y."/>
            <person name="Li F."/>
            <person name="Li D."/>
            <person name="Wei S."/>
            <person name="Han B."/>
            <person name="Jiang C."/>
            <person name="Yin Y."/>
            <person name="Xia T."/>
            <person name="Zhang Z."/>
            <person name="Bennetzen J.L."/>
            <person name="Zhao S."/>
            <person name="Wan X."/>
        </authorList>
    </citation>
    <scope>NUCLEOTIDE SEQUENCE [LARGE SCALE GENOMIC DNA]</scope>
    <source>
        <strain evidence="13">cv. Shuchazao</strain>
        <tissue evidence="12">Leaf</tissue>
    </source>
</reference>
<dbReference type="CDD" id="cd14798">
    <property type="entry name" value="RX-CC_like"/>
    <property type="match status" value="1"/>
</dbReference>
<dbReference type="Gene3D" id="1.10.8.430">
    <property type="entry name" value="Helical domain of apoptotic protease-activating factors"/>
    <property type="match status" value="1"/>
</dbReference>
<proteinExistence type="inferred from homology"/>
<keyword evidence="2" id="KW-0433">Leucine-rich repeat</keyword>
<evidence type="ECO:0008006" key="14">
    <source>
        <dbReference type="Google" id="ProtNLM"/>
    </source>
</evidence>
<evidence type="ECO:0000256" key="2">
    <source>
        <dbReference type="ARBA" id="ARBA00022614"/>
    </source>
</evidence>
<feature type="domain" description="Disease resistance protein winged helix" evidence="10">
    <location>
        <begin position="1026"/>
        <end position="1097"/>
    </location>
</feature>
<dbReference type="Gene3D" id="1.20.5.4130">
    <property type="match status" value="2"/>
</dbReference>
<dbReference type="InterPro" id="IPR055414">
    <property type="entry name" value="LRR_R13L4/SHOC2-like"/>
</dbReference>
<keyword evidence="5" id="KW-0611">Plant defense</keyword>
<keyword evidence="13" id="KW-1185">Reference proteome</keyword>
<dbReference type="InterPro" id="IPR027417">
    <property type="entry name" value="P-loop_NTPase"/>
</dbReference>
<dbReference type="InterPro" id="IPR032675">
    <property type="entry name" value="LRR_dom_sf"/>
</dbReference>
<dbReference type="Pfam" id="PF00931">
    <property type="entry name" value="NB-ARC"/>
    <property type="match status" value="1"/>
</dbReference>
<feature type="domain" description="NB-ARC" evidence="8">
    <location>
        <begin position="762"/>
        <end position="946"/>
    </location>
</feature>
<comment type="caution">
    <text evidence="12">The sequence shown here is derived from an EMBL/GenBank/DDBJ whole genome shotgun (WGS) entry which is preliminary data.</text>
</comment>
<dbReference type="SUPFAM" id="SSF52058">
    <property type="entry name" value="L domain-like"/>
    <property type="match status" value="1"/>
</dbReference>
<feature type="domain" description="Disease resistance N-terminal" evidence="9">
    <location>
        <begin position="464"/>
        <end position="526"/>
    </location>
</feature>
<dbReference type="InterPro" id="IPR036388">
    <property type="entry name" value="WH-like_DNA-bd_sf"/>
</dbReference>
<dbReference type="GO" id="GO:0098542">
    <property type="term" value="P:defense response to other organism"/>
    <property type="evidence" value="ECO:0007669"/>
    <property type="project" value="TreeGrafter"/>
</dbReference>
<evidence type="ECO:0000256" key="1">
    <source>
        <dbReference type="ARBA" id="ARBA00008894"/>
    </source>
</evidence>
<dbReference type="InterPro" id="IPR042197">
    <property type="entry name" value="Apaf_helical"/>
</dbReference>
<dbReference type="GO" id="GO:0005524">
    <property type="term" value="F:ATP binding"/>
    <property type="evidence" value="ECO:0007669"/>
    <property type="project" value="UniProtKB-KW"/>
</dbReference>
<dbReference type="SUPFAM" id="SSF52540">
    <property type="entry name" value="P-loop containing nucleoside triphosphate hydrolases"/>
    <property type="match status" value="1"/>
</dbReference>
<feature type="domain" description="Disease resistance N-terminal" evidence="9">
    <location>
        <begin position="304"/>
        <end position="362"/>
    </location>
</feature>
<dbReference type="Gene3D" id="3.40.50.300">
    <property type="entry name" value="P-loop containing nucleotide triphosphate hydrolases"/>
    <property type="match status" value="1"/>
</dbReference>
<dbReference type="InterPro" id="IPR058922">
    <property type="entry name" value="WHD_DRP"/>
</dbReference>
<keyword evidence="4" id="KW-0547">Nucleotide-binding</keyword>
<dbReference type="PANTHER" id="PTHR23155:SF955">
    <property type="entry name" value="AAA+ ATPASE DOMAIN-CONTAINING PROTEIN"/>
    <property type="match status" value="1"/>
</dbReference>
<evidence type="ECO:0000259" key="9">
    <source>
        <dbReference type="Pfam" id="PF18052"/>
    </source>
</evidence>
<dbReference type="PRINTS" id="PR00364">
    <property type="entry name" value="DISEASERSIST"/>
</dbReference>
<dbReference type="Gene3D" id="1.10.10.10">
    <property type="entry name" value="Winged helix-like DNA-binding domain superfamily/Winged helix DNA-binding domain"/>
    <property type="match status" value="1"/>
</dbReference>
<feature type="domain" description="Disease resistance R13L4/SHOC-2-like LRR" evidence="11">
    <location>
        <begin position="1190"/>
        <end position="1498"/>
    </location>
</feature>
<keyword evidence="3" id="KW-0677">Repeat</keyword>
<protein>
    <recommendedName>
        <fullName evidence="14">NB-ARC domain-containing protein</fullName>
    </recommendedName>
</protein>
<evidence type="ECO:0000259" key="11">
    <source>
        <dbReference type="Pfam" id="PF23598"/>
    </source>
</evidence>
<dbReference type="GO" id="GO:0043531">
    <property type="term" value="F:ADP binding"/>
    <property type="evidence" value="ECO:0007669"/>
    <property type="project" value="InterPro"/>
</dbReference>
<dbReference type="Proteomes" id="UP000306102">
    <property type="component" value="Unassembled WGS sequence"/>
</dbReference>
<sequence>MELLFSRFFEVFFEAFFRVLRKKLFEDIYMQKIGITDQVKSFDEELRLLQSSLEDVEAQVELVEYEKKWGDIAEEIFLEIEEVVDMFQNRPGWYQRVGLFKFIIRSVNIQRKVRKIQVRLRVVSEGKPKLNSQAGPSSSQEAAQITHEDKITQVDDAITAVVSVLDKINAMLSQKLLINRRVIRDMESTRDEFRKLLGILINDFKQIDERTKAWVKEVKDASDLAQHIFESFINKRQHLGKLWIFKVPFFRLKDFKLSKDMEWINVRIPRLYDRKWRYSVGDFEGQQTLASTWKRIISCPIEKLSKIGTLLASFQRLALGDELESIRRDVELMQALLKDIGPMEDLDKRVEVWLKDITEIIDRDAKDLEKFVERAKAEAIFSRHLSIFRKLRDQSTIATKIKQINNKLIDISDRKWTYDIGKIEARKDSYAENPSQQQHVLSTSADAVENHNIRSSRLKLRPSTNLEEKVESIRNELKLMSALFEDVESMEKQDKRLMVWVEEMKDVARDAQKFSDSYAENVEQKGMVSFRRCFFAQYLVLREVDRIKNHIHQLSKKKRIYDVGGIKGRKGPSSAVEIQPEIYEITETSNINDLEGAQPVSLHAGKLGGFTFQNLSIILRNILLLNGNLLADPLEENVESIKRDLSLMDALFEDARGIKIQDRRLNAWVKEMHNVHQDAQSAINYYNEATKSRRWSFFSRLLMECKIGFIMMEIQNASERMLKYDTEHIKRREELATISRSPHHTPPTFVIKQPNITGFSSNVQAVLAQLLTNDKNCLVIPIVGMEGIGKTTLARSIYSNNAVLYHFPCRAWVSASSYCNIEALLKGIEEQVLMGIQEQNRKPIVVADLKEEVLMGLQEQKGKQIVDEPMQMLNEVLVSTRYLLVLDDMRTTEVWDRLLKEFPSTLHGSRIILTTRDSSVPTHANPKSVPHKLQLLSDDDSWALFIQTLTIPDGLLEQSKKMVTRCGGLPWAIVELRKQFLGVESSAWLSVLKNLNNGQKPWLKTLEAIKVLPLYLKRCISYLRRFPAGFEISVRRLIVLWVAEGVVHQRRGDEDPPESVGERYLTELLDRNMVQVTKRKLNGAVKKCRLPHAIRELWSLEAKKAVSPKSYTRKGSKISPQTCKIRHLAHISDQTDVSFDHTDGEITNLSTPLLPVHKHVISFRSFDIREGSQPGEELGGFLDRYISCGYFLSMRVLDLERVFRPELPKSLGELVLLRYLGLRWTYLEELPSFISELLNLQTLDLKHTSISTLPPSIWKMELLRHLYLDESYRCRFVPRPEFYSLTNLQTLWSVFIDEDSPVKFELDRLINLKRLGVTSRIMSSRREAMLSQLEAVADWVQKLTQLQYLRLKSFDKHGQPWFLPLKPLSAHTNLSSIYLLGLIEEKFLVYGLPWALTELTLSASGLKEDPMRTLKNLPNLRILRLFSKSFIGKHMLCSPGGFPQLRVLALWKLEQLEEWKVTKGALPNLIDLEIRSCTKLKMLPDGLQDLRTLQKLKLTDMPKQFTDRITVNQGEDWDKIAHVLHVYIDDVLVDDGEIPLNMELLNSTIHERQKIFLKRLVSAKIQVDSSECPFCGAEPESAVHLFFLCKPIKMIWFAKLSIRTDDFSHLSFPDWINHILTPSLIFGVSPPSKSNFVLFAVILMEKTWLWRNRAISCCLKWRFRRSFRRRFQWRFHGGDFVGDFSGVDEKDCYNRVDFVEDFVEDFSGVTVC</sequence>
<dbReference type="Pfam" id="PF23559">
    <property type="entry name" value="WHD_DRP"/>
    <property type="match status" value="1"/>
</dbReference>
<keyword evidence="7" id="KW-0175">Coiled coil</keyword>
<evidence type="ECO:0000259" key="8">
    <source>
        <dbReference type="Pfam" id="PF00931"/>
    </source>
</evidence>
<dbReference type="InterPro" id="IPR002182">
    <property type="entry name" value="NB-ARC"/>
</dbReference>
<evidence type="ECO:0000313" key="12">
    <source>
        <dbReference type="EMBL" id="THG07351.1"/>
    </source>
</evidence>
<evidence type="ECO:0000256" key="4">
    <source>
        <dbReference type="ARBA" id="ARBA00022741"/>
    </source>
</evidence>
<evidence type="ECO:0000256" key="5">
    <source>
        <dbReference type="ARBA" id="ARBA00022821"/>
    </source>
</evidence>
<dbReference type="Pfam" id="PF18052">
    <property type="entry name" value="Rx_N"/>
    <property type="match status" value="2"/>
</dbReference>
<name>A0A4S4DVK8_CAMSN</name>
<dbReference type="InterPro" id="IPR041118">
    <property type="entry name" value="Rx_N"/>
</dbReference>
<dbReference type="EMBL" id="SDRB02010095">
    <property type="protein sequence ID" value="THG07351.1"/>
    <property type="molecule type" value="Genomic_DNA"/>
</dbReference>
<evidence type="ECO:0000256" key="3">
    <source>
        <dbReference type="ARBA" id="ARBA00022737"/>
    </source>
</evidence>
<dbReference type="InterPro" id="IPR038005">
    <property type="entry name" value="RX-like_CC"/>
</dbReference>
<evidence type="ECO:0000256" key="7">
    <source>
        <dbReference type="SAM" id="Coils"/>
    </source>
</evidence>
<organism evidence="12 13">
    <name type="scientific">Camellia sinensis var. sinensis</name>
    <name type="common">China tea</name>
    <dbReference type="NCBI Taxonomy" id="542762"/>
    <lineage>
        <taxon>Eukaryota</taxon>
        <taxon>Viridiplantae</taxon>
        <taxon>Streptophyta</taxon>
        <taxon>Embryophyta</taxon>
        <taxon>Tracheophyta</taxon>
        <taxon>Spermatophyta</taxon>
        <taxon>Magnoliopsida</taxon>
        <taxon>eudicotyledons</taxon>
        <taxon>Gunneridae</taxon>
        <taxon>Pentapetalae</taxon>
        <taxon>asterids</taxon>
        <taxon>Ericales</taxon>
        <taxon>Theaceae</taxon>
        <taxon>Camellia</taxon>
    </lineage>
</organism>
<dbReference type="Gene3D" id="3.80.10.10">
    <property type="entry name" value="Ribonuclease Inhibitor"/>
    <property type="match status" value="2"/>
</dbReference>
<comment type="similarity">
    <text evidence="1">Belongs to the disease resistance NB-LRR family.</text>
</comment>
<dbReference type="PANTHER" id="PTHR23155">
    <property type="entry name" value="DISEASE RESISTANCE PROTEIN RP"/>
    <property type="match status" value="1"/>
</dbReference>